<dbReference type="OrthoDB" id="8706891at2"/>
<feature type="region of interest" description="Disordered" evidence="1">
    <location>
        <begin position="119"/>
        <end position="173"/>
    </location>
</feature>
<dbReference type="RefSeq" id="WP_136893436.1">
    <property type="nucleotide sequence ID" value="NZ_SWJE01000004.1"/>
</dbReference>
<keyword evidence="4" id="KW-1185">Reference proteome</keyword>
<keyword evidence="2" id="KW-0472">Membrane</keyword>
<evidence type="ECO:0000313" key="3">
    <source>
        <dbReference type="EMBL" id="TKC90106.1"/>
    </source>
</evidence>
<reference evidence="3 4" key="1">
    <citation type="submission" date="2019-04" db="EMBL/GenBank/DDBJ databases">
        <title>Trinickia sp. 7GSK02, isolated from subtropical forest soil.</title>
        <authorList>
            <person name="Gao Z.-H."/>
            <person name="Qiu L.-H."/>
        </authorList>
    </citation>
    <scope>NUCLEOTIDE SEQUENCE [LARGE SCALE GENOMIC DNA]</scope>
    <source>
        <strain evidence="3 4">7GSK02</strain>
    </source>
</reference>
<sequence>MSDPVRSTRRNPFVVAFAVVAAIAAIFVLGYAYVSPYVALAQMKHAADARDAQTLNEYVDYPALRGSLKEQVSQMLTRRIDEQKYNHPFAALGAMIGVALIDPLVDAYATPDGVAAILRGMPPRGNPGERPPELTADSAASNEASPQPAQAPAAPASNPASSPPAEPKTTTGYRGVNDFAVTYRHGANNARYSAILHRYGLFSWKLAAIDLNG</sequence>
<keyword evidence="2" id="KW-0812">Transmembrane</keyword>
<evidence type="ECO:0000256" key="1">
    <source>
        <dbReference type="SAM" id="MobiDB-lite"/>
    </source>
</evidence>
<name>A0A4U1I9E3_9BURK</name>
<protein>
    <submittedName>
        <fullName evidence="3">DUF2939 domain-containing protein</fullName>
    </submittedName>
</protein>
<dbReference type="Pfam" id="PF11159">
    <property type="entry name" value="DUF2939"/>
    <property type="match status" value="1"/>
</dbReference>
<accession>A0A4U1I9E3</accession>
<evidence type="ECO:0000313" key="4">
    <source>
        <dbReference type="Proteomes" id="UP000305539"/>
    </source>
</evidence>
<organism evidence="3 4">
    <name type="scientific">Trinickia terrae</name>
    <dbReference type="NCBI Taxonomy" id="2571161"/>
    <lineage>
        <taxon>Bacteria</taxon>
        <taxon>Pseudomonadati</taxon>
        <taxon>Pseudomonadota</taxon>
        <taxon>Betaproteobacteria</taxon>
        <taxon>Burkholderiales</taxon>
        <taxon>Burkholderiaceae</taxon>
        <taxon>Trinickia</taxon>
    </lineage>
</organism>
<feature type="compositionally biased region" description="Low complexity" evidence="1">
    <location>
        <begin position="138"/>
        <end position="160"/>
    </location>
</feature>
<proteinExistence type="predicted"/>
<feature type="compositionally biased region" description="Low complexity" evidence="1">
    <location>
        <begin position="119"/>
        <end position="128"/>
    </location>
</feature>
<keyword evidence="2" id="KW-1133">Transmembrane helix</keyword>
<feature type="transmembrane region" description="Helical" evidence="2">
    <location>
        <begin position="12"/>
        <end position="34"/>
    </location>
</feature>
<comment type="caution">
    <text evidence="3">The sequence shown here is derived from an EMBL/GenBank/DDBJ whole genome shotgun (WGS) entry which is preliminary data.</text>
</comment>
<dbReference type="Proteomes" id="UP000305539">
    <property type="component" value="Unassembled WGS sequence"/>
</dbReference>
<dbReference type="InterPro" id="IPR021330">
    <property type="entry name" value="DUF2939"/>
</dbReference>
<dbReference type="EMBL" id="SWJE01000004">
    <property type="protein sequence ID" value="TKC90106.1"/>
    <property type="molecule type" value="Genomic_DNA"/>
</dbReference>
<dbReference type="AlphaFoldDB" id="A0A4U1I9E3"/>
<evidence type="ECO:0000256" key="2">
    <source>
        <dbReference type="SAM" id="Phobius"/>
    </source>
</evidence>
<gene>
    <name evidence="3" type="ORF">FAZ69_08115</name>
</gene>